<feature type="compositionally biased region" description="Polar residues" evidence="1">
    <location>
        <begin position="403"/>
        <end position="426"/>
    </location>
</feature>
<organism evidence="3 4">
    <name type="scientific">Chiloscyllium punctatum</name>
    <name type="common">Brownbanded bambooshark</name>
    <name type="synonym">Hemiscyllium punctatum</name>
    <dbReference type="NCBI Taxonomy" id="137246"/>
    <lineage>
        <taxon>Eukaryota</taxon>
        <taxon>Metazoa</taxon>
        <taxon>Chordata</taxon>
        <taxon>Craniata</taxon>
        <taxon>Vertebrata</taxon>
        <taxon>Chondrichthyes</taxon>
        <taxon>Elasmobranchii</taxon>
        <taxon>Galeomorphii</taxon>
        <taxon>Galeoidea</taxon>
        <taxon>Orectolobiformes</taxon>
        <taxon>Hemiscylliidae</taxon>
        <taxon>Chiloscyllium</taxon>
    </lineage>
</organism>
<keyword evidence="2" id="KW-0732">Signal</keyword>
<reference evidence="3 4" key="1">
    <citation type="journal article" date="2018" name="Nat. Ecol. Evol.">
        <title>Shark genomes provide insights into elasmobranch evolution and the origin of vertebrates.</title>
        <authorList>
            <person name="Hara Y"/>
            <person name="Yamaguchi K"/>
            <person name="Onimaru K"/>
            <person name="Kadota M"/>
            <person name="Koyanagi M"/>
            <person name="Keeley SD"/>
            <person name="Tatsumi K"/>
            <person name="Tanaka K"/>
            <person name="Motone F"/>
            <person name="Kageyama Y"/>
            <person name="Nozu R"/>
            <person name="Adachi N"/>
            <person name="Nishimura O"/>
            <person name="Nakagawa R"/>
            <person name="Tanegashima C"/>
            <person name="Kiyatake I"/>
            <person name="Matsumoto R"/>
            <person name="Murakumo K"/>
            <person name="Nishida K"/>
            <person name="Terakita A"/>
            <person name="Kuratani S"/>
            <person name="Sato K"/>
            <person name="Hyodo S Kuraku.S."/>
        </authorList>
    </citation>
    <scope>NUCLEOTIDE SEQUENCE [LARGE SCALE GENOMIC DNA]</scope>
</reference>
<sequence length="904" mass="100643">MRKPQNDVNSVLTFTCLVFCLSVFSCNCPAVSSIVFAPHQHSKGPTQEFILSHPKKHGETTMKHRAQTPMLPYVPTEWILTHQPILKERVPEDLRRFRRDSGSLGDIIFDFYVKNATMPLYLEKMLEDTGDLMYNTAKEDHLQPTSDQSKHSDPYVTQNKGNISGDSLPYLDIEALGTDLDAEKSADSPHAPSDVEQELQLFYQMFEDYLKFKARRTQKETSDTRNKIETTCKKILNEKGSKEASWNKNQGAVTKKSGGSPSYSHEQTMNGDSQVEKSTDPIHKNISKQEKEFSSFESLVKTMLNTLPNASKESPTQEKETEYIPNQLKPGFSMKESIIIESIQHISNDVIPTAKFSQTLSNLNKSTGKESQKYGSHSLTTAPQKDYFSISAKRPQKNEFSKSTKTPQADNLYKSSTAPQQDIFPVSTTAPHNNDFMFNTFPEHNAFFMSNTVPQQNNVFTSSIVPHHSEFSMPATVPQKSNFSMSTIVPQKRNFSMSATVPQLNAFSMSTTASQQDSSSNTPTNILQEHVSSTSVKGSQKIDLFTSTEGSHKHVLPTPNKPIHKHGSGTPTGISPKHSSPYSTKPAQKHGSATPNKVSQKHGSPTTSKSPQKYGLPTPTKVSQKHGSPTTSKSPQKHGSPTTTKASQNHGSTTTTKSPQRYDLHTATSQSQNHSSSTVTKPSQRRGSPPTTKVSQKHSSHSPATSHNVTMGDINTALNLLQTGGLRPLKNHSSAMNDTEINHQIHPKNDSTTESTRTNHQRGLLRSLIIPEGDLHHQRIFNPTLIREQVTSIPSHNQLPLGQQYKVDRSAQQDHQGLSQGLPEITKNSDIPSLENLMNDLDKQFSKRKPTTNDINNIKAALDQLNAMLSKTEKNEISEETSQSTTKEQIFDDFPYFYPTRFSE</sequence>
<feature type="compositionally biased region" description="Basic and acidic residues" evidence="1">
    <location>
        <begin position="140"/>
        <end position="153"/>
    </location>
</feature>
<proteinExistence type="predicted"/>
<dbReference type="PROSITE" id="PS51257">
    <property type="entry name" value="PROKAR_LIPOPROTEIN"/>
    <property type="match status" value="1"/>
</dbReference>
<feature type="compositionally biased region" description="Polar residues" evidence="1">
    <location>
        <begin position="155"/>
        <end position="165"/>
    </location>
</feature>
<dbReference type="EMBL" id="BEZZ01002377">
    <property type="protein sequence ID" value="GCC21657.1"/>
    <property type="molecule type" value="Genomic_DNA"/>
</dbReference>
<feature type="compositionally biased region" description="Polar residues" evidence="1">
    <location>
        <begin position="569"/>
        <end position="611"/>
    </location>
</feature>
<dbReference type="Proteomes" id="UP000287033">
    <property type="component" value="Unassembled WGS sequence"/>
</dbReference>
<feature type="compositionally biased region" description="Polar residues" evidence="1">
    <location>
        <begin position="620"/>
        <end position="659"/>
    </location>
</feature>
<feature type="region of interest" description="Disordered" evidence="1">
    <location>
        <begin position="810"/>
        <end position="829"/>
    </location>
</feature>
<keyword evidence="4" id="KW-1185">Reference proteome</keyword>
<dbReference type="STRING" id="137246.A0A401RU38"/>
<accession>A0A401RU38</accession>
<feature type="compositionally biased region" description="Polar residues" evidence="1">
    <location>
        <begin position="666"/>
        <end position="694"/>
    </location>
</feature>
<dbReference type="AlphaFoldDB" id="A0A401RU38"/>
<feature type="chain" id="PRO_5019442045" evidence="2">
    <location>
        <begin position="34"/>
        <end position="904"/>
    </location>
</feature>
<evidence type="ECO:0000313" key="3">
    <source>
        <dbReference type="EMBL" id="GCC21657.1"/>
    </source>
</evidence>
<gene>
    <name evidence="3" type="ORF">chiPu_0020132</name>
</gene>
<evidence type="ECO:0000256" key="2">
    <source>
        <dbReference type="SAM" id="SignalP"/>
    </source>
</evidence>
<feature type="compositionally biased region" description="Polar residues" evidence="1">
    <location>
        <begin position="244"/>
        <end position="273"/>
    </location>
</feature>
<dbReference type="OrthoDB" id="9948349at2759"/>
<feature type="region of interest" description="Disordered" evidence="1">
    <location>
        <begin position="548"/>
        <end position="710"/>
    </location>
</feature>
<feature type="region of interest" description="Disordered" evidence="1">
    <location>
        <begin position="740"/>
        <end position="759"/>
    </location>
</feature>
<feature type="compositionally biased region" description="Basic and acidic residues" evidence="1">
    <location>
        <begin position="740"/>
        <end position="751"/>
    </location>
</feature>
<protein>
    <submittedName>
        <fullName evidence="3">Uncharacterized protein</fullName>
    </submittedName>
</protein>
<feature type="signal peptide" evidence="2">
    <location>
        <begin position="1"/>
        <end position="33"/>
    </location>
</feature>
<feature type="region of interest" description="Disordered" evidence="1">
    <location>
        <begin position="140"/>
        <end position="168"/>
    </location>
</feature>
<name>A0A401RU38_CHIPU</name>
<comment type="caution">
    <text evidence="3">The sequence shown here is derived from an EMBL/GenBank/DDBJ whole genome shotgun (WGS) entry which is preliminary data.</text>
</comment>
<feature type="region of interest" description="Disordered" evidence="1">
    <location>
        <begin position="394"/>
        <end position="426"/>
    </location>
</feature>
<evidence type="ECO:0000313" key="4">
    <source>
        <dbReference type="Proteomes" id="UP000287033"/>
    </source>
</evidence>
<feature type="region of interest" description="Disordered" evidence="1">
    <location>
        <begin position="241"/>
        <end position="279"/>
    </location>
</feature>
<evidence type="ECO:0000256" key="1">
    <source>
        <dbReference type="SAM" id="MobiDB-lite"/>
    </source>
</evidence>